<dbReference type="SUPFAM" id="SSF53383">
    <property type="entry name" value="PLP-dependent transferases"/>
    <property type="match status" value="1"/>
</dbReference>
<dbReference type="GO" id="GO:0008483">
    <property type="term" value="F:transaminase activity"/>
    <property type="evidence" value="ECO:0007669"/>
    <property type="project" value="UniProtKB-KW"/>
</dbReference>
<evidence type="ECO:0000256" key="2">
    <source>
        <dbReference type="ARBA" id="ARBA00008954"/>
    </source>
</evidence>
<evidence type="ECO:0000313" key="7">
    <source>
        <dbReference type="EMBL" id="OMJ77882.1"/>
    </source>
</evidence>
<evidence type="ECO:0000313" key="8">
    <source>
        <dbReference type="Proteomes" id="UP000187209"/>
    </source>
</evidence>
<gene>
    <name evidence="7" type="ORF">SteCoe_22445</name>
</gene>
<dbReference type="Gene3D" id="3.90.1150.10">
    <property type="entry name" value="Aspartate Aminotransferase, domain 1"/>
    <property type="match status" value="1"/>
</dbReference>
<evidence type="ECO:0000256" key="6">
    <source>
        <dbReference type="RuleBase" id="RU003560"/>
    </source>
</evidence>
<keyword evidence="8" id="KW-1185">Reference proteome</keyword>
<reference evidence="7 8" key="1">
    <citation type="submission" date="2016-11" db="EMBL/GenBank/DDBJ databases">
        <title>The macronuclear genome of Stentor coeruleus: a giant cell with tiny introns.</title>
        <authorList>
            <person name="Slabodnick M."/>
            <person name="Ruby J.G."/>
            <person name="Reiff S.B."/>
            <person name="Swart E.C."/>
            <person name="Gosai S."/>
            <person name="Prabakaran S."/>
            <person name="Witkowska E."/>
            <person name="Larue G.E."/>
            <person name="Fisher S."/>
            <person name="Freeman R.M."/>
            <person name="Gunawardena J."/>
            <person name="Chu W."/>
            <person name="Stover N.A."/>
            <person name="Gregory B.D."/>
            <person name="Nowacki M."/>
            <person name="Derisi J."/>
            <person name="Roy S.W."/>
            <person name="Marshall W.F."/>
            <person name="Sood P."/>
        </authorList>
    </citation>
    <scope>NUCLEOTIDE SEQUENCE [LARGE SCALE GENOMIC DNA]</scope>
    <source>
        <strain evidence="7">WM001</strain>
    </source>
</reference>
<keyword evidence="3" id="KW-0032">Aminotransferase</keyword>
<dbReference type="PANTHER" id="PTHR43206">
    <property type="entry name" value="AMINOTRANSFERASE"/>
    <property type="match status" value="1"/>
</dbReference>
<evidence type="ECO:0000256" key="5">
    <source>
        <dbReference type="ARBA" id="ARBA00022898"/>
    </source>
</evidence>
<protein>
    <submittedName>
        <fullName evidence="7">Uncharacterized protein</fullName>
    </submittedName>
</protein>
<evidence type="ECO:0000256" key="4">
    <source>
        <dbReference type="ARBA" id="ARBA00022679"/>
    </source>
</evidence>
<dbReference type="PIRSF" id="PIRSF000521">
    <property type="entry name" value="Transaminase_4ab_Lys_Orn"/>
    <property type="match status" value="1"/>
</dbReference>
<comment type="cofactor">
    <cofactor evidence="1">
        <name>pyridoxal 5'-phosphate</name>
        <dbReference type="ChEBI" id="CHEBI:597326"/>
    </cofactor>
</comment>
<dbReference type="Gene3D" id="3.40.640.10">
    <property type="entry name" value="Type I PLP-dependent aspartate aminotransferase-like (Major domain)"/>
    <property type="match status" value="1"/>
</dbReference>
<dbReference type="GO" id="GO:0005739">
    <property type="term" value="C:mitochondrion"/>
    <property type="evidence" value="ECO:0007669"/>
    <property type="project" value="TreeGrafter"/>
</dbReference>
<evidence type="ECO:0000256" key="3">
    <source>
        <dbReference type="ARBA" id="ARBA00022576"/>
    </source>
</evidence>
<dbReference type="AlphaFoldDB" id="A0A1R2BM82"/>
<dbReference type="EMBL" id="MPUH01000551">
    <property type="protein sequence ID" value="OMJ77882.1"/>
    <property type="molecule type" value="Genomic_DNA"/>
</dbReference>
<evidence type="ECO:0000256" key="1">
    <source>
        <dbReference type="ARBA" id="ARBA00001933"/>
    </source>
</evidence>
<keyword evidence="5 6" id="KW-0663">Pyridoxal phosphate</keyword>
<dbReference type="InterPro" id="IPR015424">
    <property type="entry name" value="PyrdxlP-dep_Trfase"/>
</dbReference>
<organism evidence="7 8">
    <name type="scientific">Stentor coeruleus</name>
    <dbReference type="NCBI Taxonomy" id="5963"/>
    <lineage>
        <taxon>Eukaryota</taxon>
        <taxon>Sar</taxon>
        <taxon>Alveolata</taxon>
        <taxon>Ciliophora</taxon>
        <taxon>Postciliodesmatophora</taxon>
        <taxon>Heterotrichea</taxon>
        <taxon>Heterotrichida</taxon>
        <taxon>Stentoridae</taxon>
        <taxon>Stentor</taxon>
    </lineage>
</organism>
<sequence>MKGFRRLYNLTIPYSPVLTQEPLEPILRTSIPGPKAQALFALTKEFSQDYQTAKLFMNLEKSIGNYLVDADGNYILDTYCHIASLPIGYNHPDFVYALNSNDHYKYVLQRPTSNLPDKNLPTLVRETLMPIAPKSTDEVFLTCGCGTSANELAYKLALTHFKKNNPNAVDPEIISFDKAFHGRLFGTLTTTRSKGLHKVATPAFKWRGASFPEIKFPYVENETYNQKVEKECLEQLEEMLKTKNVAATIIEPILSEGGDKIASPNFFLGVQELSKKYGALFIVDEVQTGVGPTGKFWAHEHWGPRADPDIVTFAKKMQVSGFFHKSHITIEDSEDFYSKYNADHIRLLNFKTIWRIMQIDRLIRNASHTGSFLKGRLSDISKKYCISNIRGLGTFLAYDLPNEAAAGKLVKELLSLGVNAGLCGDKSIRMRPSLVFKQKHAEVYLDRLECALKRLS</sequence>
<comment type="similarity">
    <text evidence="2 6">Belongs to the class-III pyridoxal-phosphate-dependent aminotransferase family.</text>
</comment>
<accession>A0A1R2BM82</accession>
<name>A0A1R2BM82_9CILI</name>
<dbReference type="GO" id="GO:0030170">
    <property type="term" value="F:pyridoxal phosphate binding"/>
    <property type="evidence" value="ECO:0007669"/>
    <property type="project" value="InterPro"/>
</dbReference>
<dbReference type="GO" id="GO:0009450">
    <property type="term" value="P:gamma-aminobutyric acid catabolic process"/>
    <property type="evidence" value="ECO:0007669"/>
    <property type="project" value="TreeGrafter"/>
</dbReference>
<dbReference type="InterPro" id="IPR015422">
    <property type="entry name" value="PyrdxlP-dep_Trfase_small"/>
</dbReference>
<dbReference type="OrthoDB" id="312934at2759"/>
<proteinExistence type="inferred from homology"/>
<dbReference type="InterPro" id="IPR005814">
    <property type="entry name" value="Aminotrans_3"/>
</dbReference>
<dbReference type="PANTHER" id="PTHR43206:SF1">
    <property type="entry name" value="4-AMINOBUTYRATE AMINOTRANSFERASE, MITOCHONDRIAL"/>
    <property type="match status" value="1"/>
</dbReference>
<dbReference type="CDD" id="cd00610">
    <property type="entry name" value="OAT_like"/>
    <property type="match status" value="1"/>
</dbReference>
<dbReference type="InterPro" id="IPR015421">
    <property type="entry name" value="PyrdxlP-dep_Trfase_major"/>
</dbReference>
<comment type="caution">
    <text evidence="7">The sequence shown here is derived from an EMBL/GenBank/DDBJ whole genome shotgun (WGS) entry which is preliminary data.</text>
</comment>
<keyword evidence="4" id="KW-0808">Transferase</keyword>
<dbReference type="Proteomes" id="UP000187209">
    <property type="component" value="Unassembled WGS sequence"/>
</dbReference>
<dbReference type="Pfam" id="PF00202">
    <property type="entry name" value="Aminotran_3"/>
    <property type="match status" value="1"/>
</dbReference>